<gene>
    <name evidence="2" type="ORF">TBRA_LOCUS2953</name>
</gene>
<evidence type="ECO:0000313" key="2">
    <source>
        <dbReference type="EMBL" id="CAB0030970.1"/>
    </source>
</evidence>
<reference evidence="2 3" key="1">
    <citation type="submission" date="2020-02" db="EMBL/GenBank/DDBJ databases">
        <authorList>
            <person name="Ferguson B K."/>
        </authorList>
    </citation>
    <scope>NUCLEOTIDE SEQUENCE [LARGE SCALE GENOMIC DNA]</scope>
</reference>
<name>A0A6H5I154_9HYME</name>
<organism evidence="2 3">
    <name type="scientific">Trichogramma brassicae</name>
    <dbReference type="NCBI Taxonomy" id="86971"/>
    <lineage>
        <taxon>Eukaryota</taxon>
        <taxon>Metazoa</taxon>
        <taxon>Ecdysozoa</taxon>
        <taxon>Arthropoda</taxon>
        <taxon>Hexapoda</taxon>
        <taxon>Insecta</taxon>
        <taxon>Pterygota</taxon>
        <taxon>Neoptera</taxon>
        <taxon>Endopterygota</taxon>
        <taxon>Hymenoptera</taxon>
        <taxon>Apocrita</taxon>
        <taxon>Proctotrupomorpha</taxon>
        <taxon>Chalcidoidea</taxon>
        <taxon>Trichogrammatidae</taxon>
        <taxon>Trichogramma</taxon>
    </lineage>
</organism>
<accession>A0A6H5I154</accession>
<keyword evidence="3" id="KW-1185">Reference proteome</keyword>
<dbReference type="EMBL" id="CADCXV010000591">
    <property type="protein sequence ID" value="CAB0030970.1"/>
    <property type="molecule type" value="Genomic_DNA"/>
</dbReference>
<sequence length="288" mass="31572">MRPPRTSCETNEEKPAGSETLSPVEAPADGRLTSDCEIDATALGPARTSSSTSSLKTRISCNRCASHYLSTPGPLTTQRHRLRCASVSVRRHLHRRSVRRLQVVHRRICHPTHRDTRPRIGTCHAVHHHQVVHRHLPPDPPGHAAAHRHLPRGAPSTLPRAAIASSQPRGAAILRAFCRARRLHRAVRFRCRRTGAAGITERAVPSSGPTPLYRSVQRAARAVPTSALPPYASSFVSTPIDGATLRSSRRQQQQQTSSRMIALSMAPHIILRVVSSSSRHLCGVAQLK</sequence>
<protein>
    <submittedName>
        <fullName evidence="2">Uncharacterized protein</fullName>
    </submittedName>
</protein>
<dbReference type="AlphaFoldDB" id="A0A6H5I154"/>
<dbReference type="Proteomes" id="UP000479190">
    <property type="component" value="Unassembled WGS sequence"/>
</dbReference>
<feature type="region of interest" description="Disordered" evidence="1">
    <location>
        <begin position="1"/>
        <end position="31"/>
    </location>
</feature>
<evidence type="ECO:0000313" key="3">
    <source>
        <dbReference type="Proteomes" id="UP000479190"/>
    </source>
</evidence>
<evidence type="ECO:0000256" key="1">
    <source>
        <dbReference type="SAM" id="MobiDB-lite"/>
    </source>
</evidence>
<feature type="region of interest" description="Disordered" evidence="1">
    <location>
        <begin position="137"/>
        <end position="165"/>
    </location>
</feature>
<proteinExistence type="predicted"/>